<gene>
    <name evidence="1" type="ORF">NGRA_3109</name>
</gene>
<protein>
    <submittedName>
        <fullName evidence="1">Uncharacterized protein</fullName>
    </submittedName>
</protein>
<comment type="caution">
    <text evidence="1">The sequence shown here is derived from an EMBL/GenBank/DDBJ whole genome shotgun (WGS) entry which is preliminary data.</text>
</comment>
<organism evidence="1 2">
    <name type="scientific">Nosema granulosis</name>
    <dbReference type="NCBI Taxonomy" id="83296"/>
    <lineage>
        <taxon>Eukaryota</taxon>
        <taxon>Fungi</taxon>
        <taxon>Fungi incertae sedis</taxon>
        <taxon>Microsporidia</taxon>
        <taxon>Nosematidae</taxon>
        <taxon>Nosema</taxon>
    </lineage>
</organism>
<accession>A0A9P6GW52</accession>
<reference evidence="1 2" key="1">
    <citation type="journal article" date="2020" name="Genome Biol. Evol.">
        <title>Comparative genomics of strictly vertically transmitted, feminizing microsporidia endosymbionts of amphipod crustaceans.</title>
        <authorList>
            <person name="Cormier A."/>
            <person name="Chebbi M.A."/>
            <person name="Giraud I."/>
            <person name="Wattier R."/>
            <person name="Teixeira M."/>
            <person name="Gilbert C."/>
            <person name="Rigaud T."/>
            <person name="Cordaux R."/>
        </authorList>
    </citation>
    <scope>NUCLEOTIDE SEQUENCE [LARGE SCALE GENOMIC DNA]</scope>
    <source>
        <strain evidence="1 2">Ou3-Ou53</strain>
    </source>
</reference>
<evidence type="ECO:0000313" key="2">
    <source>
        <dbReference type="Proteomes" id="UP000740883"/>
    </source>
</evidence>
<sequence>MLGMISRTISYKNQHSMLKLFNAFVRPHLEYAVQFGSPFLRKDVIKLEKVQRRATKLLPSLRNKSYEGWLRELNLYSLEKRRVRGDMIEVWKILKGKKNVDRVSIFTLDRNGVTRNNAYKIVGNVSHSTSCAISSRIELSKN</sequence>
<evidence type="ECO:0000313" key="1">
    <source>
        <dbReference type="EMBL" id="KAF9760581.1"/>
    </source>
</evidence>
<dbReference type="OrthoDB" id="2188132at2759"/>
<proteinExistence type="predicted"/>
<dbReference type="EMBL" id="SBJO01000585">
    <property type="protein sequence ID" value="KAF9760581.1"/>
    <property type="molecule type" value="Genomic_DNA"/>
</dbReference>
<keyword evidence="2" id="KW-1185">Reference proteome</keyword>
<dbReference type="AlphaFoldDB" id="A0A9P6GW52"/>
<name>A0A9P6GW52_9MICR</name>
<dbReference type="Proteomes" id="UP000740883">
    <property type="component" value="Unassembled WGS sequence"/>
</dbReference>